<dbReference type="InterPro" id="IPR037353">
    <property type="entry name" value="ASH2"/>
</dbReference>
<sequence length="494" mass="56519">MKLGIIPYQKETDFVYNDNNSTAKPNWPVFDKMHTYEIDGEAVQFVRPEDVPLNKRHFVYRTCAPNTLFTELGYACTEYPFKKAGFNMMDRSNVICLRSNSNDTVSVGEGEGWRTSRADVCIKEGVCYWEVEVCKGGLDEALLGGAEDTVSPDLSDANKKQHKRHKRDLINMTSHLRFGVSRREASLESPIGTDCYGYGVRDISFESIHEGKIMQVLAQTKELKAGDRIGFLLKLPPVETQIKQAQEYTARKIEKLIKESNGHTNEKNMENESGSTQRKKAKAAPTFNDFEKALLEDIDHSNVIRDKIPIRYKNQLFFESTDYVKTIKPEYYASNETDEHASEEYALENSSLGVYLNGKPLGDAFKDLKPFLPPFSELQYNEKFYFGYWKNGEVVNENDTRNYDTIENVNKAVNKKKGLILRNKYVNNNSLGYYPTVSCFNGGTAKIVTHKEDLKYYDTLKETDVNTLDTLFMEQVAEDIVWDIIDEVEETASR</sequence>
<dbReference type="GO" id="GO:0000781">
    <property type="term" value="C:chromosome, telomeric region"/>
    <property type="evidence" value="ECO:0007669"/>
    <property type="project" value="GOC"/>
</dbReference>
<dbReference type="HOGENOM" id="CLU_014420_4_1_1"/>
<evidence type="ECO:0000256" key="2">
    <source>
        <dbReference type="ARBA" id="ARBA00023242"/>
    </source>
</evidence>
<comment type="subcellular location">
    <subcellularLocation>
        <location evidence="1">Nucleus</location>
    </subcellularLocation>
</comment>
<keyword evidence="7" id="KW-1185">Reference proteome</keyword>
<proteinExistence type="inferred from homology"/>
<dbReference type="PANTHER" id="PTHR10598">
    <property type="entry name" value="SET1/ASH2 HISTONE METHYLTRANSFERASE COMPLEX SUBUNIT ASH2"/>
    <property type="match status" value="1"/>
</dbReference>
<dbReference type="STRING" id="1071381.G8C143"/>
<dbReference type="PANTHER" id="PTHR10598:SF0">
    <property type="entry name" value="SET1_ASH2 HISTONE METHYLTRANSFERASE COMPLEX SUBUNIT ASH2"/>
    <property type="match status" value="1"/>
</dbReference>
<dbReference type="eggNOG" id="KOG2626">
    <property type="taxonomic scope" value="Eukaryota"/>
</dbReference>
<dbReference type="Gene3D" id="2.60.120.920">
    <property type="match status" value="1"/>
</dbReference>
<dbReference type="OrthoDB" id="10266026at2759"/>
<dbReference type="InterPro" id="IPR043136">
    <property type="entry name" value="B30.2/SPRY_sf"/>
</dbReference>
<evidence type="ECO:0000256" key="4">
    <source>
        <dbReference type="SAM" id="MobiDB-lite"/>
    </source>
</evidence>
<keyword evidence="2" id="KW-0539">Nucleus</keyword>
<feature type="compositionally biased region" description="Basic and acidic residues" evidence="4">
    <location>
        <begin position="259"/>
        <end position="270"/>
    </location>
</feature>
<feature type="domain" description="SPRY" evidence="5">
    <location>
        <begin position="124"/>
        <end position="390"/>
    </location>
</feature>
<evidence type="ECO:0000313" key="6">
    <source>
        <dbReference type="EMBL" id="CCE65871.1"/>
    </source>
</evidence>
<dbReference type="EMBL" id="HE612869">
    <property type="protein sequence ID" value="CCE65871.1"/>
    <property type="molecule type" value="Genomic_DNA"/>
</dbReference>
<dbReference type="KEGG" id="tpf:TPHA_0N00900"/>
<dbReference type="OMA" id="GFRYTYA"/>
<dbReference type="Proteomes" id="UP000005666">
    <property type="component" value="Chromosome 14"/>
</dbReference>
<evidence type="ECO:0000259" key="5">
    <source>
        <dbReference type="SMART" id="SM00449"/>
    </source>
</evidence>
<dbReference type="SUPFAM" id="SSF49899">
    <property type="entry name" value="Concanavalin A-like lectins/glucanases"/>
    <property type="match status" value="1"/>
</dbReference>
<dbReference type="GO" id="GO:0000976">
    <property type="term" value="F:transcription cis-regulatory region binding"/>
    <property type="evidence" value="ECO:0007669"/>
    <property type="project" value="TreeGrafter"/>
</dbReference>
<dbReference type="GO" id="GO:0031509">
    <property type="term" value="P:subtelomeric heterochromatin formation"/>
    <property type="evidence" value="ECO:0007669"/>
    <property type="project" value="EnsemblFungi"/>
</dbReference>
<dbReference type="GeneID" id="11532043"/>
<dbReference type="InterPro" id="IPR003877">
    <property type="entry name" value="SPRY_dom"/>
</dbReference>
<organism evidence="6 7">
    <name type="scientific">Tetrapisispora phaffii (strain ATCC 24235 / CBS 4417 / NBRC 1672 / NRRL Y-8282 / UCD 70-5)</name>
    <name type="common">Yeast</name>
    <name type="synonym">Fabospora phaffii</name>
    <dbReference type="NCBI Taxonomy" id="1071381"/>
    <lineage>
        <taxon>Eukaryota</taxon>
        <taxon>Fungi</taxon>
        <taxon>Dikarya</taxon>
        <taxon>Ascomycota</taxon>
        <taxon>Saccharomycotina</taxon>
        <taxon>Saccharomycetes</taxon>
        <taxon>Saccharomycetales</taxon>
        <taxon>Saccharomycetaceae</taxon>
        <taxon>Tetrapisispora</taxon>
    </lineage>
</organism>
<comment type="similarity">
    <text evidence="3">Belongs to the cclA family.</text>
</comment>
<evidence type="ECO:0000256" key="3">
    <source>
        <dbReference type="ARBA" id="ARBA00038149"/>
    </source>
</evidence>
<dbReference type="AlphaFoldDB" id="G8C143"/>
<gene>
    <name evidence="6" type="primary">TPHA0N00900</name>
    <name evidence="6" type="ordered locus">TPHA_0N00900</name>
</gene>
<evidence type="ECO:0000313" key="7">
    <source>
        <dbReference type="Proteomes" id="UP000005666"/>
    </source>
</evidence>
<dbReference type="SMART" id="SM00449">
    <property type="entry name" value="SPRY"/>
    <property type="match status" value="1"/>
</dbReference>
<evidence type="ECO:0000256" key="1">
    <source>
        <dbReference type="ARBA" id="ARBA00004123"/>
    </source>
</evidence>
<reference evidence="6 7" key="1">
    <citation type="journal article" date="2011" name="Proc. Natl. Acad. Sci. U.S.A.">
        <title>Evolutionary erosion of yeast sex chromosomes by mating-type switching accidents.</title>
        <authorList>
            <person name="Gordon J.L."/>
            <person name="Armisen D."/>
            <person name="Proux-Wera E."/>
            <person name="Oheigeartaigh S.S."/>
            <person name="Byrne K.P."/>
            <person name="Wolfe K.H."/>
        </authorList>
    </citation>
    <scope>NUCLEOTIDE SEQUENCE [LARGE SCALE GENOMIC DNA]</scope>
    <source>
        <strain evidence="7">ATCC 24235 / CBS 4417 / NBRC 1672 / NRRL Y-8282 / UCD 70-5</strain>
    </source>
</reference>
<dbReference type="InterPro" id="IPR013320">
    <property type="entry name" value="ConA-like_dom_sf"/>
</dbReference>
<dbReference type="GO" id="GO:0042800">
    <property type="term" value="F:histone H3K4 methyltransferase activity"/>
    <property type="evidence" value="ECO:0007669"/>
    <property type="project" value="EnsemblFungi"/>
</dbReference>
<name>G8C143_TETPH</name>
<dbReference type="RefSeq" id="XP_003688305.1">
    <property type="nucleotide sequence ID" value="XM_003688257.1"/>
</dbReference>
<feature type="region of interest" description="Disordered" evidence="4">
    <location>
        <begin position="259"/>
        <end position="281"/>
    </location>
</feature>
<accession>G8C143</accession>
<dbReference type="GO" id="GO:0000723">
    <property type="term" value="P:telomere maintenance"/>
    <property type="evidence" value="ECO:0007669"/>
    <property type="project" value="EnsemblFungi"/>
</dbReference>
<protein>
    <recommendedName>
        <fullName evidence="5">SPRY domain-containing protein</fullName>
    </recommendedName>
</protein>
<dbReference type="GO" id="GO:0048188">
    <property type="term" value="C:Set1C/COMPASS complex"/>
    <property type="evidence" value="ECO:0007669"/>
    <property type="project" value="EnsemblFungi"/>
</dbReference>
<dbReference type="CDD" id="cd12872">
    <property type="entry name" value="SPRY_Ash2"/>
    <property type="match status" value="1"/>
</dbReference>